<organism evidence="3 4">
    <name type="scientific">Hoylesella loescheii DSM 19665 = JCM 12249 = ATCC 15930</name>
    <dbReference type="NCBI Taxonomy" id="1122985"/>
    <lineage>
        <taxon>Bacteria</taxon>
        <taxon>Pseudomonadati</taxon>
        <taxon>Bacteroidota</taxon>
        <taxon>Bacteroidia</taxon>
        <taxon>Bacteroidales</taxon>
        <taxon>Prevotellaceae</taxon>
        <taxon>Hoylesella</taxon>
    </lineage>
</organism>
<dbReference type="InterPro" id="IPR014710">
    <property type="entry name" value="RmlC-like_jellyroll"/>
</dbReference>
<dbReference type="CDD" id="cd02209">
    <property type="entry name" value="cupin_XRE_C"/>
    <property type="match status" value="1"/>
</dbReference>
<dbReference type="Proteomes" id="UP000027442">
    <property type="component" value="Unassembled WGS sequence"/>
</dbReference>
<evidence type="ECO:0000256" key="1">
    <source>
        <dbReference type="ARBA" id="ARBA00023125"/>
    </source>
</evidence>
<dbReference type="HOGENOM" id="CLU_085376_3_2_10"/>
<dbReference type="PROSITE" id="PS50943">
    <property type="entry name" value="HTH_CROC1"/>
    <property type="match status" value="1"/>
</dbReference>
<dbReference type="eggNOG" id="COG1917">
    <property type="taxonomic scope" value="Bacteria"/>
</dbReference>
<dbReference type="AlphaFoldDB" id="A0A069QKD4"/>
<dbReference type="EMBL" id="JNGW01000061">
    <property type="protein sequence ID" value="KDR52509.1"/>
    <property type="molecule type" value="Genomic_DNA"/>
</dbReference>
<dbReference type="PANTHER" id="PTHR46797:SF19">
    <property type="entry name" value="BLL2473 PROTEIN"/>
    <property type="match status" value="1"/>
</dbReference>
<dbReference type="InterPro" id="IPR013096">
    <property type="entry name" value="Cupin_2"/>
</dbReference>
<sequence length="184" mass="20821">MEESIKSIGQRLKGLREVLNIPAEEIADLCEISLEHYLKMEDGTADPSVYRLAKISKRYGIDLDVLLFGEEPRMSAYYLTRKGSGLSVERGNDYKYQSLGSGFRGRKMEPFLAQVDPLPEGKSYRKNTHNGQEFDYIVEGVMELTLGEKVMILKEGDSVYFDATKPHRMQALGGKPVKFLCVIM</sequence>
<accession>A0A069QKD4</accession>
<evidence type="ECO:0000313" key="3">
    <source>
        <dbReference type="EMBL" id="KDR52509.1"/>
    </source>
</evidence>
<dbReference type="InterPro" id="IPR050807">
    <property type="entry name" value="TransReg_Diox_bact_type"/>
</dbReference>
<dbReference type="GO" id="GO:0003700">
    <property type="term" value="F:DNA-binding transcription factor activity"/>
    <property type="evidence" value="ECO:0007669"/>
    <property type="project" value="TreeGrafter"/>
</dbReference>
<dbReference type="Gene3D" id="2.60.120.10">
    <property type="entry name" value="Jelly Rolls"/>
    <property type="match status" value="1"/>
</dbReference>
<dbReference type="SUPFAM" id="SSF51182">
    <property type="entry name" value="RmlC-like cupins"/>
    <property type="match status" value="1"/>
</dbReference>
<dbReference type="GO" id="GO:0003677">
    <property type="term" value="F:DNA binding"/>
    <property type="evidence" value="ECO:0007669"/>
    <property type="project" value="UniProtKB-KW"/>
</dbReference>
<feature type="domain" description="HTH cro/C1-type" evidence="2">
    <location>
        <begin position="12"/>
        <end position="66"/>
    </location>
</feature>
<dbReference type="InterPro" id="IPR011051">
    <property type="entry name" value="RmlC_Cupin_sf"/>
</dbReference>
<proteinExistence type="predicted"/>
<reference evidence="3 4" key="1">
    <citation type="submission" date="2013-08" db="EMBL/GenBank/DDBJ databases">
        <authorList>
            <person name="Weinstock G."/>
            <person name="Sodergren E."/>
            <person name="Wylie T."/>
            <person name="Fulton L."/>
            <person name="Fulton R."/>
            <person name="Fronick C."/>
            <person name="O'Laughlin M."/>
            <person name="Godfrey J."/>
            <person name="Miner T."/>
            <person name="Herter B."/>
            <person name="Appelbaum E."/>
            <person name="Cordes M."/>
            <person name="Lek S."/>
            <person name="Wollam A."/>
            <person name="Pepin K.H."/>
            <person name="Palsikar V.B."/>
            <person name="Mitreva M."/>
            <person name="Wilson R.K."/>
        </authorList>
    </citation>
    <scope>NUCLEOTIDE SEQUENCE [LARGE SCALE GENOMIC DNA]</scope>
    <source>
        <strain evidence="3 4">ATCC 15930</strain>
    </source>
</reference>
<name>A0A069QKD4_HOYLO</name>
<dbReference type="SMART" id="SM00530">
    <property type="entry name" value="HTH_XRE"/>
    <property type="match status" value="1"/>
</dbReference>
<dbReference type="Pfam" id="PF07883">
    <property type="entry name" value="Cupin_2"/>
    <property type="match status" value="1"/>
</dbReference>
<evidence type="ECO:0000313" key="4">
    <source>
        <dbReference type="Proteomes" id="UP000027442"/>
    </source>
</evidence>
<dbReference type="CDD" id="cd00093">
    <property type="entry name" value="HTH_XRE"/>
    <property type="match status" value="1"/>
</dbReference>
<comment type="caution">
    <text evidence="3">The sequence shown here is derived from an EMBL/GenBank/DDBJ whole genome shotgun (WGS) entry which is preliminary data.</text>
</comment>
<dbReference type="PANTHER" id="PTHR46797">
    <property type="entry name" value="HTH-TYPE TRANSCRIPTIONAL REGULATOR"/>
    <property type="match status" value="1"/>
</dbReference>
<dbReference type="GO" id="GO:0005829">
    <property type="term" value="C:cytosol"/>
    <property type="evidence" value="ECO:0007669"/>
    <property type="project" value="TreeGrafter"/>
</dbReference>
<gene>
    <name evidence="3" type="ORF">HMPREF1991_01392</name>
</gene>
<dbReference type="InterPro" id="IPR001387">
    <property type="entry name" value="Cro/C1-type_HTH"/>
</dbReference>
<dbReference type="RefSeq" id="WP_018967920.1">
    <property type="nucleotide sequence ID" value="NZ_KB899218.1"/>
</dbReference>
<protein>
    <submittedName>
        <fullName evidence="3">Cupin domain protein</fullName>
    </submittedName>
</protein>
<dbReference type="PATRIC" id="fig|1122985.7.peg.1450"/>
<dbReference type="SUPFAM" id="SSF47413">
    <property type="entry name" value="lambda repressor-like DNA-binding domains"/>
    <property type="match status" value="1"/>
</dbReference>
<dbReference type="Pfam" id="PF01381">
    <property type="entry name" value="HTH_3"/>
    <property type="match status" value="1"/>
</dbReference>
<keyword evidence="4" id="KW-1185">Reference proteome</keyword>
<keyword evidence="1" id="KW-0238">DNA-binding</keyword>
<dbReference type="InterPro" id="IPR010982">
    <property type="entry name" value="Lambda_DNA-bd_dom_sf"/>
</dbReference>
<dbReference type="Gene3D" id="1.10.260.40">
    <property type="entry name" value="lambda repressor-like DNA-binding domains"/>
    <property type="match status" value="1"/>
</dbReference>
<evidence type="ECO:0000259" key="2">
    <source>
        <dbReference type="PROSITE" id="PS50943"/>
    </source>
</evidence>